<feature type="transmembrane region" description="Helical" evidence="1">
    <location>
        <begin position="426"/>
        <end position="449"/>
    </location>
</feature>
<dbReference type="AlphaFoldDB" id="A0A1H5X7Y0"/>
<feature type="transmembrane region" description="Helical" evidence="1">
    <location>
        <begin position="186"/>
        <end position="204"/>
    </location>
</feature>
<proteinExistence type="predicted"/>
<feature type="transmembrane region" description="Helical" evidence="1">
    <location>
        <begin position="216"/>
        <end position="237"/>
    </location>
</feature>
<evidence type="ECO:0008006" key="4">
    <source>
        <dbReference type="Google" id="ProtNLM"/>
    </source>
</evidence>
<feature type="transmembrane region" description="Helical" evidence="1">
    <location>
        <begin position="101"/>
        <end position="124"/>
    </location>
</feature>
<feature type="transmembrane region" description="Helical" evidence="1">
    <location>
        <begin position="62"/>
        <end position="81"/>
    </location>
</feature>
<feature type="transmembrane region" description="Helical" evidence="1">
    <location>
        <begin position="326"/>
        <end position="348"/>
    </location>
</feature>
<keyword evidence="1" id="KW-1133">Transmembrane helix</keyword>
<feature type="transmembrane region" description="Helical" evidence="1">
    <location>
        <begin position="360"/>
        <end position="378"/>
    </location>
</feature>
<feature type="transmembrane region" description="Helical" evidence="1">
    <location>
        <begin position="273"/>
        <end position="295"/>
    </location>
</feature>
<organism evidence="2 3">
    <name type="scientific">Jhaorihella thermophila</name>
    <dbReference type="NCBI Taxonomy" id="488547"/>
    <lineage>
        <taxon>Bacteria</taxon>
        <taxon>Pseudomonadati</taxon>
        <taxon>Pseudomonadota</taxon>
        <taxon>Alphaproteobacteria</taxon>
        <taxon>Rhodobacterales</taxon>
        <taxon>Paracoccaceae</taxon>
        <taxon>Jhaorihella</taxon>
    </lineage>
</organism>
<dbReference type="Proteomes" id="UP000236742">
    <property type="component" value="Unassembled WGS sequence"/>
</dbReference>
<gene>
    <name evidence="2" type="ORF">SAMN05421751_11022</name>
</gene>
<feature type="transmembrane region" description="Helical" evidence="1">
    <location>
        <begin position="136"/>
        <end position="160"/>
    </location>
</feature>
<keyword evidence="1" id="KW-0472">Membrane</keyword>
<keyword evidence="1" id="KW-0812">Transmembrane</keyword>
<evidence type="ECO:0000256" key="1">
    <source>
        <dbReference type="SAM" id="Phobius"/>
    </source>
</evidence>
<dbReference type="EMBL" id="FNVD01000010">
    <property type="protein sequence ID" value="SEG07733.1"/>
    <property type="molecule type" value="Genomic_DNA"/>
</dbReference>
<feature type="transmembrane region" description="Helical" evidence="1">
    <location>
        <begin position="20"/>
        <end position="41"/>
    </location>
</feature>
<reference evidence="2 3" key="1">
    <citation type="submission" date="2016-10" db="EMBL/GenBank/DDBJ databases">
        <authorList>
            <person name="de Groot N.N."/>
        </authorList>
    </citation>
    <scope>NUCLEOTIDE SEQUENCE [LARGE SCALE GENOMIC DNA]</scope>
    <source>
        <strain evidence="2 3">DSM 23413</strain>
    </source>
</reference>
<keyword evidence="3" id="KW-1185">Reference proteome</keyword>
<feature type="transmembrane region" description="Helical" evidence="1">
    <location>
        <begin position="461"/>
        <end position="483"/>
    </location>
</feature>
<evidence type="ECO:0000313" key="2">
    <source>
        <dbReference type="EMBL" id="SEG07733.1"/>
    </source>
</evidence>
<protein>
    <recommendedName>
        <fullName evidence="4">Fenitrothion hydrolase</fullName>
    </recommendedName>
</protein>
<sequence>MGLSTWRCADLRLVRASRLGIIGAMTCSLRLILASLALAASTGAAHAHASEGGLVLLLPTDLYVGAGAGAVALTVLLLTVLPDRVTLGLFRPLAGPRLPRLPGRVVVSCLSFLVLVALVGIGAVGPTDPQKNLLPLSVWTLFWVGLVTLQGLFGNLWAWVNPWTGPVAVTREITGARAALRLSPRLGHAVAIATWLGFAAFLLVDPAPADPRRLAAVVWGYWVFTFAATLAFGPRWLRRAEAFTVFLGIYARVAILGRRGGRLRAGVPGWRIFAARAPLPGLSVLMVMMLATGSFDGLNETFWWFSVLGLNPLEFPGRSAVVLPNLAGLLVANAGLVAAFALTVWAGLRLARSEMGPGDGFRLFAPTLLPIALGYHVAHYLTSFMVDGQYALLAATDPLGRGDDLLGLGKVYVTTGFFNTLGSMRVIWLSMAGAVVLGHVIAVLLAHAVAVRALGPGRRAALSQAPLAIFMIFYTLFGLWLLASPRGL</sequence>
<evidence type="ECO:0000313" key="3">
    <source>
        <dbReference type="Proteomes" id="UP000236742"/>
    </source>
</evidence>
<name>A0A1H5X7Y0_9RHOB</name>
<accession>A0A1H5X7Y0</accession>